<feature type="active site" description="Proton acceptor; specific for L-alanine" evidence="4">
    <location>
        <position position="277"/>
    </location>
</feature>
<feature type="modified residue" description="N6-(pyridoxal phosphate)lysine" evidence="4 5">
    <location>
        <position position="40"/>
    </location>
</feature>
<name>A0A1G2K639_9BACT</name>
<dbReference type="GO" id="GO:0030170">
    <property type="term" value="F:pyridoxal phosphate binding"/>
    <property type="evidence" value="ECO:0007669"/>
    <property type="project" value="UniProtKB-UniRule"/>
</dbReference>
<evidence type="ECO:0000313" key="8">
    <source>
        <dbReference type="EMBL" id="OGZ93898.1"/>
    </source>
</evidence>
<dbReference type="CDD" id="cd00430">
    <property type="entry name" value="PLPDE_III_AR"/>
    <property type="match status" value="1"/>
</dbReference>
<dbReference type="InterPro" id="IPR020622">
    <property type="entry name" value="Ala_racemase_pyridoxalP-BS"/>
</dbReference>
<dbReference type="HAMAP" id="MF_01201">
    <property type="entry name" value="Ala_racemase"/>
    <property type="match status" value="1"/>
</dbReference>
<dbReference type="FunFam" id="3.20.20.10:FF:000002">
    <property type="entry name" value="Alanine racemase"/>
    <property type="match status" value="1"/>
</dbReference>
<dbReference type="PRINTS" id="PR00992">
    <property type="entry name" value="ALARACEMASE"/>
</dbReference>
<dbReference type="NCBIfam" id="TIGR00492">
    <property type="entry name" value="alr"/>
    <property type="match status" value="1"/>
</dbReference>
<dbReference type="PANTHER" id="PTHR30511:SF0">
    <property type="entry name" value="ALANINE RACEMASE, CATABOLIC-RELATED"/>
    <property type="match status" value="1"/>
</dbReference>
<dbReference type="Proteomes" id="UP000177152">
    <property type="component" value="Unassembled WGS sequence"/>
</dbReference>
<dbReference type="Gene3D" id="3.20.20.10">
    <property type="entry name" value="Alanine racemase"/>
    <property type="match status" value="1"/>
</dbReference>
<reference evidence="8 9" key="1">
    <citation type="journal article" date="2016" name="Nat. Commun.">
        <title>Thousands of microbial genomes shed light on interconnected biogeochemical processes in an aquifer system.</title>
        <authorList>
            <person name="Anantharaman K."/>
            <person name="Brown C.T."/>
            <person name="Hug L.A."/>
            <person name="Sharon I."/>
            <person name="Castelle C.J."/>
            <person name="Probst A.J."/>
            <person name="Thomas B.C."/>
            <person name="Singh A."/>
            <person name="Wilkins M.J."/>
            <person name="Karaoz U."/>
            <person name="Brodie E.L."/>
            <person name="Williams K.H."/>
            <person name="Hubbard S.S."/>
            <person name="Banfield J.F."/>
        </authorList>
    </citation>
    <scope>NUCLEOTIDE SEQUENCE [LARGE SCALE GENOMIC DNA]</scope>
</reference>
<dbReference type="SUPFAM" id="SSF51419">
    <property type="entry name" value="PLP-binding barrel"/>
    <property type="match status" value="1"/>
</dbReference>
<evidence type="ECO:0000256" key="3">
    <source>
        <dbReference type="ARBA" id="ARBA00023235"/>
    </source>
</evidence>
<comment type="catalytic activity">
    <reaction evidence="4">
        <text>L-alanine = D-alanine</text>
        <dbReference type="Rhea" id="RHEA:20249"/>
        <dbReference type="ChEBI" id="CHEBI:57416"/>
        <dbReference type="ChEBI" id="CHEBI:57972"/>
        <dbReference type="EC" id="5.1.1.1"/>
    </reaction>
</comment>
<dbReference type="EMBL" id="MHQC01000047">
    <property type="protein sequence ID" value="OGZ93898.1"/>
    <property type="molecule type" value="Genomic_DNA"/>
</dbReference>
<dbReference type="UniPathway" id="UPA00042">
    <property type="reaction ID" value="UER00497"/>
</dbReference>
<dbReference type="PANTHER" id="PTHR30511">
    <property type="entry name" value="ALANINE RACEMASE"/>
    <property type="match status" value="1"/>
</dbReference>
<evidence type="ECO:0000256" key="6">
    <source>
        <dbReference type="PIRSR" id="PIRSR600821-52"/>
    </source>
</evidence>
<comment type="similarity">
    <text evidence="4">Belongs to the alanine racemase family.</text>
</comment>
<proteinExistence type="inferred from homology"/>
<dbReference type="AlphaFoldDB" id="A0A1G2K639"/>
<evidence type="ECO:0000259" key="7">
    <source>
        <dbReference type="SMART" id="SM01005"/>
    </source>
</evidence>
<keyword evidence="2 4" id="KW-0663">Pyridoxal phosphate</keyword>
<comment type="function">
    <text evidence="4">Catalyzes the interconversion of L-alanine and D-alanine. May also act on other amino acids.</text>
</comment>
<dbReference type="GO" id="GO:0030632">
    <property type="term" value="P:D-alanine biosynthetic process"/>
    <property type="evidence" value="ECO:0007669"/>
    <property type="project" value="UniProtKB-UniRule"/>
</dbReference>
<dbReference type="GO" id="GO:0005829">
    <property type="term" value="C:cytosol"/>
    <property type="evidence" value="ECO:0007669"/>
    <property type="project" value="TreeGrafter"/>
</dbReference>
<dbReference type="InterPro" id="IPR001608">
    <property type="entry name" value="Ala_racemase_N"/>
</dbReference>
<dbReference type="Pfam" id="PF00842">
    <property type="entry name" value="Ala_racemase_C"/>
    <property type="match status" value="1"/>
</dbReference>
<comment type="cofactor">
    <cofactor evidence="1 4 5">
        <name>pyridoxal 5'-phosphate</name>
        <dbReference type="ChEBI" id="CHEBI:597326"/>
    </cofactor>
</comment>
<sequence>MNAKKQVRTWIEINSSAIHHNLGEFLGVIPKHTRFMAVVKSNAYGHGLFTVAEAMAGMKEFGTRGWFGVDSVVEALSLRREGFRNPMLVLGHTLPDRLKEAALNDITVTASTSDALMELSKLKKPPAFHLKFDTGMHRQGFFPEKAGKVAQFLKRKKLVPSGAYTHFASAKDRGYPTYTTTQLEKFKKAGQVLKRAGFKNMILHAAASGGALLYPESHLDMVRVGMGLYGYYPSPESTLNLSSGLFELKRVDLQPVLRWKTVVVEVKNVSEGVPVGYDLTEYTKRKTRLCIIPIGYWHGFDRGLSSVGEVLIRGRRRKVLGRVSMDMIVVDGTDSPHPKPGDEAVLVGRQGREEVWAGELAEKTQTSPYEVVTRINPLIKRFLK</sequence>
<evidence type="ECO:0000256" key="4">
    <source>
        <dbReference type="HAMAP-Rule" id="MF_01201"/>
    </source>
</evidence>
<dbReference type="InterPro" id="IPR000821">
    <property type="entry name" value="Ala_racemase"/>
</dbReference>
<dbReference type="GO" id="GO:0008784">
    <property type="term" value="F:alanine racemase activity"/>
    <property type="evidence" value="ECO:0007669"/>
    <property type="project" value="UniProtKB-UniRule"/>
</dbReference>
<keyword evidence="3 4" id="KW-0413">Isomerase</keyword>
<protein>
    <recommendedName>
        <fullName evidence="4">Alanine racemase</fullName>
        <ecNumber evidence="4">5.1.1.1</ecNumber>
    </recommendedName>
</protein>
<dbReference type="SMART" id="SM01005">
    <property type="entry name" value="Ala_racemase_C"/>
    <property type="match status" value="1"/>
</dbReference>
<dbReference type="InterPro" id="IPR011079">
    <property type="entry name" value="Ala_racemase_C"/>
</dbReference>
<evidence type="ECO:0000256" key="1">
    <source>
        <dbReference type="ARBA" id="ARBA00001933"/>
    </source>
</evidence>
<comment type="caution">
    <text evidence="8">The sequence shown here is derived from an EMBL/GenBank/DDBJ whole genome shotgun (WGS) entry which is preliminary data.</text>
</comment>
<evidence type="ECO:0000313" key="9">
    <source>
        <dbReference type="Proteomes" id="UP000177152"/>
    </source>
</evidence>
<dbReference type="PROSITE" id="PS00395">
    <property type="entry name" value="ALANINE_RACEMASE"/>
    <property type="match status" value="1"/>
</dbReference>
<evidence type="ECO:0000256" key="2">
    <source>
        <dbReference type="ARBA" id="ARBA00022898"/>
    </source>
</evidence>
<feature type="domain" description="Alanine racemase C-terminal" evidence="7">
    <location>
        <begin position="256"/>
        <end position="384"/>
    </location>
</feature>
<feature type="active site" description="Proton acceptor; specific for D-alanine" evidence="4">
    <location>
        <position position="40"/>
    </location>
</feature>
<dbReference type="Gene3D" id="2.40.37.10">
    <property type="entry name" value="Lyase, Ornithine Decarboxylase, Chain A, domain 1"/>
    <property type="match status" value="1"/>
</dbReference>
<evidence type="ECO:0000256" key="5">
    <source>
        <dbReference type="PIRSR" id="PIRSR600821-50"/>
    </source>
</evidence>
<dbReference type="EC" id="5.1.1.1" evidence="4"/>
<feature type="binding site" evidence="4 6">
    <location>
        <position position="325"/>
    </location>
    <ligand>
        <name>substrate</name>
    </ligand>
</feature>
<dbReference type="InterPro" id="IPR029066">
    <property type="entry name" value="PLP-binding_barrel"/>
</dbReference>
<comment type="pathway">
    <text evidence="4">Amino-acid biosynthesis; D-alanine biosynthesis; D-alanine from L-alanine: step 1/1.</text>
</comment>
<feature type="binding site" evidence="4 6">
    <location>
        <position position="138"/>
    </location>
    <ligand>
        <name>substrate</name>
    </ligand>
</feature>
<organism evidence="8 9">
    <name type="scientific">Candidatus Sungbacteria bacterium RIFCSPHIGHO2_01_FULL_47_32</name>
    <dbReference type="NCBI Taxonomy" id="1802264"/>
    <lineage>
        <taxon>Bacteria</taxon>
        <taxon>Candidatus Sungiibacteriota</taxon>
    </lineage>
</organism>
<dbReference type="Pfam" id="PF01168">
    <property type="entry name" value="Ala_racemase_N"/>
    <property type="match status" value="1"/>
</dbReference>
<dbReference type="InterPro" id="IPR009006">
    <property type="entry name" value="Ala_racemase/Decarboxylase_C"/>
</dbReference>
<accession>A0A1G2K639</accession>
<dbReference type="SUPFAM" id="SSF50621">
    <property type="entry name" value="Alanine racemase C-terminal domain-like"/>
    <property type="match status" value="1"/>
</dbReference>
<gene>
    <name evidence="8" type="ORF">A2633_05280</name>
</gene>